<proteinExistence type="predicted"/>
<dbReference type="Proteomes" id="UP001151760">
    <property type="component" value="Unassembled WGS sequence"/>
</dbReference>
<protein>
    <recommendedName>
        <fullName evidence="3">Integrase, catalytic region, zinc finger, CCHC-type, peptidase aspartic, catalytic</fullName>
    </recommendedName>
</protein>
<evidence type="ECO:0008006" key="3">
    <source>
        <dbReference type="Google" id="ProtNLM"/>
    </source>
</evidence>
<reference evidence="1" key="1">
    <citation type="journal article" date="2022" name="Int. J. Mol. Sci.">
        <title>Draft Genome of Tanacetum Coccineum: Genomic Comparison of Closely Related Tanacetum-Family Plants.</title>
        <authorList>
            <person name="Yamashiro T."/>
            <person name="Shiraishi A."/>
            <person name="Nakayama K."/>
            <person name="Satake H."/>
        </authorList>
    </citation>
    <scope>NUCLEOTIDE SEQUENCE</scope>
</reference>
<comment type="caution">
    <text evidence="1">The sequence shown here is derived from an EMBL/GenBank/DDBJ whole genome shotgun (WGS) entry which is preliminary data.</text>
</comment>
<sequence length="130" mass="14621">MLDRSNFASWQQRICLYCMGKDNGANIIKSIDEGPFKMGKFREMLAEGEEGALHLGPEQDRVFADLSPEEKDRFMITVKLNRGLKESSYDQALPEPEIHKYSQRNGKSIVCAHHQTAHGSSKDGDGDTSF</sequence>
<accession>A0ABQ5FA15</accession>
<organism evidence="1 2">
    <name type="scientific">Tanacetum coccineum</name>
    <dbReference type="NCBI Taxonomy" id="301880"/>
    <lineage>
        <taxon>Eukaryota</taxon>
        <taxon>Viridiplantae</taxon>
        <taxon>Streptophyta</taxon>
        <taxon>Embryophyta</taxon>
        <taxon>Tracheophyta</taxon>
        <taxon>Spermatophyta</taxon>
        <taxon>Magnoliopsida</taxon>
        <taxon>eudicotyledons</taxon>
        <taxon>Gunneridae</taxon>
        <taxon>Pentapetalae</taxon>
        <taxon>asterids</taxon>
        <taxon>campanulids</taxon>
        <taxon>Asterales</taxon>
        <taxon>Asteraceae</taxon>
        <taxon>Asteroideae</taxon>
        <taxon>Anthemideae</taxon>
        <taxon>Anthemidinae</taxon>
        <taxon>Tanacetum</taxon>
    </lineage>
</organism>
<name>A0ABQ5FA15_9ASTR</name>
<gene>
    <name evidence="1" type="ORF">Tco_1003771</name>
</gene>
<evidence type="ECO:0000313" key="1">
    <source>
        <dbReference type="EMBL" id="GJT60238.1"/>
    </source>
</evidence>
<dbReference type="EMBL" id="BQNB010017181">
    <property type="protein sequence ID" value="GJT60238.1"/>
    <property type="molecule type" value="Genomic_DNA"/>
</dbReference>
<keyword evidence="2" id="KW-1185">Reference proteome</keyword>
<reference evidence="1" key="2">
    <citation type="submission" date="2022-01" db="EMBL/GenBank/DDBJ databases">
        <authorList>
            <person name="Yamashiro T."/>
            <person name="Shiraishi A."/>
            <person name="Satake H."/>
            <person name="Nakayama K."/>
        </authorList>
    </citation>
    <scope>NUCLEOTIDE SEQUENCE</scope>
</reference>
<evidence type="ECO:0000313" key="2">
    <source>
        <dbReference type="Proteomes" id="UP001151760"/>
    </source>
</evidence>